<dbReference type="GO" id="GO:0006629">
    <property type="term" value="P:lipid metabolic process"/>
    <property type="evidence" value="ECO:0007669"/>
    <property type="project" value="InterPro"/>
</dbReference>
<dbReference type="InterPro" id="IPR051057">
    <property type="entry name" value="PI-PLC_domain"/>
</dbReference>
<dbReference type="GO" id="GO:0008081">
    <property type="term" value="F:phosphoric diester hydrolase activity"/>
    <property type="evidence" value="ECO:0007669"/>
    <property type="project" value="InterPro"/>
</dbReference>
<dbReference type="AlphaFoldDB" id="A0A179F9S0"/>
<accession>A0A179F9S0</accession>
<evidence type="ECO:0000256" key="1">
    <source>
        <dbReference type="SAM" id="SignalP"/>
    </source>
</evidence>
<protein>
    <submittedName>
        <fullName evidence="2">LysM domain-containing protein</fullName>
    </submittedName>
</protein>
<name>A0A179F9S0_METCM</name>
<proteinExistence type="predicted"/>
<feature type="chain" id="PRO_5008101412" evidence="1">
    <location>
        <begin position="21"/>
        <end position="507"/>
    </location>
</feature>
<dbReference type="PANTHER" id="PTHR13593">
    <property type="match status" value="1"/>
</dbReference>
<evidence type="ECO:0000313" key="3">
    <source>
        <dbReference type="Proteomes" id="UP000078397"/>
    </source>
</evidence>
<dbReference type="KEGG" id="pchm:VFPPC_07234"/>
<keyword evidence="1" id="KW-0732">Signal</keyword>
<dbReference type="PANTHER" id="PTHR13593:SF143">
    <property type="entry name" value="PHOSPHATIDYLINOSITOL-SPECIFIC PHOSPHOLIPASE C X DOMAIN-CONTAINING PROTEIN"/>
    <property type="match status" value="1"/>
</dbReference>
<organism evidence="2 3">
    <name type="scientific">Pochonia chlamydosporia 170</name>
    <dbReference type="NCBI Taxonomy" id="1380566"/>
    <lineage>
        <taxon>Eukaryota</taxon>
        <taxon>Fungi</taxon>
        <taxon>Dikarya</taxon>
        <taxon>Ascomycota</taxon>
        <taxon>Pezizomycotina</taxon>
        <taxon>Sordariomycetes</taxon>
        <taxon>Hypocreomycetidae</taxon>
        <taxon>Hypocreales</taxon>
        <taxon>Clavicipitaceae</taxon>
        <taxon>Pochonia</taxon>
    </lineage>
</organism>
<feature type="signal peptide" evidence="1">
    <location>
        <begin position="1"/>
        <end position="20"/>
    </location>
</feature>
<comment type="caution">
    <text evidence="2">The sequence shown here is derived from an EMBL/GenBank/DDBJ whole genome shotgun (WGS) entry which is preliminary data.</text>
</comment>
<evidence type="ECO:0000313" key="2">
    <source>
        <dbReference type="EMBL" id="OAQ62080.1"/>
    </source>
</evidence>
<dbReference type="EMBL" id="LSBJ02000007">
    <property type="protein sequence ID" value="OAQ62080.1"/>
    <property type="molecule type" value="Genomic_DNA"/>
</dbReference>
<reference evidence="2 3" key="1">
    <citation type="journal article" date="2016" name="PLoS Pathog.">
        <title>Biosynthesis of antibiotic leucinostatins in bio-control fungus Purpureocillium lilacinum and their inhibition on phytophthora revealed by genome mining.</title>
        <authorList>
            <person name="Wang G."/>
            <person name="Liu Z."/>
            <person name="Lin R."/>
            <person name="Li E."/>
            <person name="Mao Z."/>
            <person name="Ling J."/>
            <person name="Yang Y."/>
            <person name="Yin W.B."/>
            <person name="Xie B."/>
        </authorList>
    </citation>
    <scope>NUCLEOTIDE SEQUENCE [LARGE SCALE GENOMIC DNA]</scope>
    <source>
        <strain evidence="2">170</strain>
    </source>
</reference>
<dbReference type="RefSeq" id="XP_018139784.1">
    <property type="nucleotide sequence ID" value="XM_018286131.1"/>
</dbReference>
<dbReference type="Gene3D" id="3.20.20.190">
    <property type="entry name" value="Phosphatidylinositol (PI) phosphodiesterase"/>
    <property type="match status" value="1"/>
</dbReference>
<dbReference type="InterPro" id="IPR017946">
    <property type="entry name" value="PLC-like_Pdiesterase_TIM-brl"/>
</dbReference>
<dbReference type="SUPFAM" id="SSF51695">
    <property type="entry name" value="PLC-like phosphodiesterases"/>
    <property type="match status" value="1"/>
</dbReference>
<gene>
    <name evidence="2" type="ORF">VFPPC_07234</name>
</gene>
<dbReference type="Proteomes" id="UP000078397">
    <property type="component" value="Unassembled WGS sequence"/>
</dbReference>
<keyword evidence="3" id="KW-1185">Reference proteome</keyword>
<dbReference type="GeneID" id="28850125"/>
<dbReference type="OrthoDB" id="1046782at2759"/>
<sequence>MVGLYKIVTVLVGIATVAIAFSGTEDTKETIETRDKSPEVGRNTYISLINATPYNWTKTYNHSYQMNSWDSKWPKLMQPGESVTVYASIRFSPYHPMRDSAGETTYRIEGTKNPMSFQVQCRSGIVHEAYIQFLENLETLNNNKYTEHNLGFSRTPGGVGFVLAGTEDHFISNDGPLDWMQSQINEIGHLPLREITLPRSHHSGQWKNEKLVGGAQPANTQAHVLPLYDQLGNGGIRVLDIRPMLKGGVFHHGHVSVWNGMPNGMLGATIKEMVDMQNKFMKDYPGELFIWDIHEHDARNGDKHFKSLDDEDRKKLYKELFRLQHRHALPDGVDISTRPLNTLISERLRKRGRSCVIVRLPTSWATKKYFPGSKEGFLSGVNFPYKTRWSNTNKMKTLVEDQLRGLREARPSRSSQMYNMDWILTQQRSQALFPLDLESIIELSGEAWKTLFQDLWNALTDETYPNWIALDNIHGNQHKALAMAINKCLAARNCGSLGGKVKVGGGE</sequence>